<name>J9FAY2_WUCBA</name>
<protein>
    <submittedName>
        <fullName evidence="2">Uncharacterized protein</fullName>
    </submittedName>
</protein>
<evidence type="ECO:0000313" key="5">
    <source>
        <dbReference type="Proteomes" id="UP000270924"/>
    </source>
</evidence>
<keyword evidence="5" id="KW-1185">Reference proteome</keyword>
<reference evidence="2" key="2">
    <citation type="submission" date="2012-08" db="EMBL/GenBank/DDBJ databases">
        <title>The Genome Sequence of Wuchereria bancrofti.</title>
        <authorList>
            <consortium name="The Broad Institute Genome Sequencing Platform"/>
            <consortium name="Broad Institute Genome Sequencing Center for Infectious Disease"/>
            <person name="Nutman T.B."/>
            <person name="Fink D.L."/>
            <person name="Russ C."/>
            <person name="Young S."/>
            <person name="Zeng Q."/>
            <person name="Koehrsen M."/>
            <person name="Alvarado L."/>
            <person name="Berlin A."/>
            <person name="Borenstein D."/>
            <person name="Chapman S.B."/>
            <person name="Chen Z."/>
            <person name="Engels R."/>
            <person name="Freedman E."/>
            <person name="Gellesch M."/>
            <person name="Goldberg J."/>
            <person name="Griggs A."/>
            <person name="Gujja S."/>
            <person name="Heilman E.R."/>
            <person name="Heiman D."/>
            <person name="Hepburn T."/>
            <person name="Howarth C."/>
            <person name="Jen D."/>
            <person name="Larson L."/>
            <person name="Lewis B."/>
            <person name="Mehta T."/>
            <person name="Park D."/>
            <person name="Pearson M."/>
            <person name="Richards J."/>
            <person name="Roberts A."/>
            <person name="Saif S."/>
            <person name="Shea T."/>
            <person name="Shenoy N."/>
            <person name="Sisk P."/>
            <person name="Stolte C."/>
            <person name="Sykes S."/>
            <person name="Walk T."/>
            <person name="White J."/>
            <person name="Yandava C."/>
            <person name="Haas B."/>
            <person name="Henn M.R."/>
            <person name="Nusbaum C."/>
            <person name="Birren B."/>
        </authorList>
    </citation>
    <scope>NUCLEOTIDE SEQUENCE</scope>
</reference>
<keyword evidence="1" id="KW-1133">Transmembrane helix</keyword>
<reference evidence="4" key="1">
    <citation type="submission" date="2012-08" db="EMBL/GenBank/DDBJ databases">
        <title>The Genome Sequence of Wuchereria bancrofti.</title>
        <authorList>
            <person name="Nutman T.B."/>
            <person name="Fink D.L."/>
            <person name="Russ C."/>
            <person name="Young S."/>
            <person name="Zeng Q."/>
            <person name="Koehrsen M."/>
            <person name="Alvarado L."/>
            <person name="Berlin A."/>
            <person name="Chapman S.B."/>
            <person name="Chen Z."/>
            <person name="Freedman E."/>
            <person name="Gellesch M."/>
            <person name="Goldberg J."/>
            <person name="Griggs A."/>
            <person name="Gujja S."/>
            <person name="Heilman E.R."/>
            <person name="Heiman D."/>
            <person name="Hepburn T."/>
            <person name="Howarth C."/>
            <person name="Jen D."/>
            <person name="Larson L."/>
            <person name="Lewis B."/>
            <person name="Mehta T."/>
            <person name="Park D."/>
            <person name="Pearson M."/>
            <person name="Roberts A."/>
            <person name="Saif S."/>
            <person name="Shea T."/>
            <person name="Shenoy N."/>
            <person name="Sisk P."/>
            <person name="Stolte C."/>
            <person name="Sykes S."/>
            <person name="Walk T."/>
            <person name="White J."/>
            <person name="Yandava C."/>
            <person name="Haas B."/>
            <person name="Henn M.R."/>
            <person name="Nusbaum C."/>
            <person name="Birren B."/>
        </authorList>
    </citation>
    <scope>NUCLEOTIDE SEQUENCE [LARGE SCALE GENOMIC DNA]</scope>
    <source>
        <strain evidence="4">NA</strain>
    </source>
</reference>
<evidence type="ECO:0000256" key="1">
    <source>
        <dbReference type="SAM" id="Phobius"/>
    </source>
</evidence>
<dbReference type="Proteomes" id="UP000004810">
    <property type="component" value="Unassembled WGS sequence"/>
</dbReference>
<evidence type="ECO:0000313" key="2">
    <source>
        <dbReference type="EMBL" id="EJW86732.1"/>
    </source>
</evidence>
<evidence type="ECO:0000313" key="4">
    <source>
        <dbReference type="Proteomes" id="UP000004810"/>
    </source>
</evidence>
<feature type="transmembrane region" description="Helical" evidence="1">
    <location>
        <begin position="68"/>
        <end position="87"/>
    </location>
</feature>
<organism evidence="2 4">
    <name type="scientific">Wuchereria bancrofti</name>
    <dbReference type="NCBI Taxonomy" id="6293"/>
    <lineage>
        <taxon>Eukaryota</taxon>
        <taxon>Metazoa</taxon>
        <taxon>Ecdysozoa</taxon>
        <taxon>Nematoda</taxon>
        <taxon>Chromadorea</taxon>
        <taxon>Rhabditida</taxon>
        <taxon>Spirurina</taxon>
        <taxon>Spiruromorpha</taxon>
        <taxon>Filarioidea</taxon>
        <taxon>Onchocercidae</taxon>
        <taxon>Wuchereria</taxon>
    </lineage>
</organism>
<sequence>MIGVAYRGNCVSCSAIGVVTSPIHAQASRAQWTEITSMRISKVDRDISVVLGCEHICKTIILNLSEAIYYFNIVIIYYLFSSFVTRYSSSLSTINFLHSYHNIAYYYKEHSVALQINSKTNGSDVKKI</sequence>
<keyword evidence="1" id="KW-0812">Transmembrane</keyword>
<evidence type="ECO:0000313" key="3">
    <source>
        <dbReference type="EMBL" id="VDM20339.1"/>
    </source>
</evidence>
<reference evidence="3 5" key="3">
    <citation type="submission" date="2018-11" db="EMBL/GenBank/DDBJ databases">
        <authorList>
            <consortium name="Pathogen Informatics"/>
        </authorList>
    </citation>
    <scope>NUCLEOTIDE SEQUENCE [LARGE SCALE GENOMIC DNA]</scope>
</reference>
<dbReference type="EMBL" id="UYWW01012291">
    <property type="protein sequence ID" value="VDM20339.1"/>
    <property type="molecule type" value="Genomic_DNA"/>
</dbReference>
<dbReference type="AlphaFoldDB" id="J9FAY2"/>
<gene>
    <name evidence="3" type="ORF">WBA_LOCUS11203</name>
    <name evidence="2" type="ORF">WUBG_02357</name>
</gene>
<accession>J9FAY2</accession>
<proteinExistence type="predicted"/>
<keyword evidence="1" id="KW-0472">Membrane</keyword>
<dbReference type="EMBL" id="ADBV01000624">
    <property type="protein sequence ID" value="EJW86732.1"/>
    <property type="molecule type" value="Genomic_DNA"/>
</dbReference>
<dbReference type="Proteomes" id="UP000270924">
    <property type="component" value="Unassembled WGS sequence"/>
</dbReference>